<name>A0A7W6IBU0_9HYPH</name>
<dbReference type="EMBL" id="JACIDC010000001">
    <property type="protein sequence ID" value="MBB4038607.1"/>
    <property type="molecule type" value="Genomic_DNA"/>
</dbReference>
<reference evidence="1 2" key="1">
    <citation type="submission" date="2020-08" db="EMBL/GenBank/DDBJ databases">
        <title>Genomic Encyclopedia of Type Strains, Phase IV (KMG-IV): sequencing the most valuable type-strain genomes for metagenomic binning, comparative biology and taxonomic classification.</title>
        <authorList>
            <person name="Goeker M."/>
        </authorList>
    </citation>
    <scope>NUCLEOTIDE SEQUENCE [LARGE SCALE GENOMIC DNA]</scope>
    <source>
        <strain evidence="1 2">DSM 15743</strain>
    </source>
</reference>
<comment type="caution">
    <text evidence="1">The sequence shown here is derived from an EMBL/GenBank/DDBJ whole genome shotgun (WGS) entry which is preliminary data.</text>
</comment>
<gene>
    <name evidence="1" type="ORF">GGR34_000236</name>
</gene>
<dbReference type="RefSeq" id="WP_154664046.1">
    <property type="nucleotide sequence ID" value="NZ_JACIDC010000001.1"/>
</dbReference>
<keyword evidence="2" id="KW-1185">Reference proteome</keyword>
<protein>
    <submittedName>
        <fullName evidence="1">Uncharacterized protein</fullName>
    </submittedName>
</protein>
<dbReference type="AlphaFoldDB" id="A0A7W6IBU0"/>
<evidence type="ECO:0000313" key="1">
    <source>
        <dbReference type="EMBL" id="MBB4038607.1"/>
    </source>
</evidence>
<accession>A0A7W6IBU0</accession>
<evidence type="ECO:0000313" key="2">
    <source>
        <dbReference type="Proteomes" id="UP000519439"/>
    </source>
</evidence>
<organism evidence="1 2">
    <name type="scientific">Microvirga flocculans</name>
    <dbReference type="NCBI Taxonomy" id="217168"/>
    <lineage>
        <taxon>Bacteria</taxon>
        <taxon>Pseudomonadati</taxon>
        <taxon>Pseudomonadota</taxon>
        <taxon>Alphaproteobacteria</taxon>
        <taxon>Hyphomicrobiales</taxon>
        <taxon>Methylobacteriaceae</taxon>
        <taxon>Microvirga</taxon>
    </lineage>
</organism>
<proteinExistence type="predicted"/>
<sequence>MIDYINQTYREAQGYCFSDDPLQPPKFIYVAPLLSEVDRISEACPDLYFRDPQPVQGRKLYHLGTLVEQGANICTTHALFRSITKEICQKIREQNYTLIIDEALECVSIFDELTASDKNLLFRDNLIYVEEGTNRVRWNHKDNENYSGKFNHIRDLCDNGNLVHYRDTVMLWEFPTEFIQSFAEVFVLTYLFEGSPMSAYLRAEGLEYEVRTIKEGGLAPWDGSHEKVRKDELKKLIHIYEGPLNRCGESGVRSNPFSATWLKNRSPEFLRGIKATTEYFFRSVARTVSMDNAWTTYSEAKRHLAGERYTRGFIPCNAKATNDYRHKKSLAYLCNVFYNPYIKGYFADRCIEVDEDAFALSEMIQWIWRSQIRDDKPITVFIPSERMRSLLIAWLNDSEDSQCGETHLAA</sequence>
<dbReference type="Proteomes" id="UP000519439">
    <property type="component" value="Unassembled WGS sequence"/>
</dbReference>